<name>A0A2P2EDK7_9PROT</name>
<organism evidence="2 3">
    <name type="scientific">Candidatus Phycosocius bacilliformis</name>
    <dbReference type="NCBI Taxonomy" id="1445552"/>
    <lineage>
        <taxon>Bacteria</taxon>
        <taxon>Pseudomonadati</taxon>
        <taxon>Pseudomonadota</taxon>
        <taxon>Alphaproteobacteria</taxon>
        <taxon>Caulobacterales</taxon>
        <taxon>Caulobacterales incertae sedis</taxon>
        <taxon>Candidatus Phycosocius</taxon>
    </lineage>
</organism>
<keyword evidence="3" id="KW-1185">Reference proteome</keyword>
<dbReference type="EMBL" id="BFBR01000010">
    <property type="protein sequence ID" value="GBF59159.1"/>
    <property type="molecule type" value="Genomic_DNA"/>
</dbReference>
<protein>
    <submittedName>
        <fullName evidence="2">Uncharacterized protein</fullName>
    </submittedName>
</protein>
<dbReference type="RefSeq" id="WP_108986059.1">
    <property type="nucleotide sequence ID" value="NZ_BFBR01000010.1"/>
</dbReference>
<dbReference type="AlphaFoldDB" id="A0A2P2EDK7"/>
<gene>
    <name evidence="2" type="ORF">PbB2_02851</name>
</gene>
<keyword evidence="1" id="KW-0472">Membrane</keyword>
<proteinExistence type="predicted"/>
<comment type="caution">
    <text evidence="2">The sequence shown here is derived from an EMBL/GenBank/DDBJ whole genome shotgun (WGS) entry which is preliminary data.</text>
</comment>
<evidence type="ECO:0000256" key="1">
    <source>
        <dbReference type="SAM" id="Phobius"/>
    </source>
</evidence>
<keyword evidence="1" id="KW-1133">Transmembrane helix</keyword>
<evidence type="ECO:0000313" key="3">
    <source>
        <dbReference type="Proteomes" id="UP000245086"/>
    </source>
</evidence>
<feature type="transmembrane region" description="Helical" evidence="1">
    <location>
        <begin position="20"/>
        <end position="41"/>
    </location>
</feature>
<dbReference type="Proteomes" id="UP000245086">
    <property type="component" value="Unassembled WGS sequence"/>
</dbReference>
<reference evidence="2 3" key="1">
    <citation type="journal article" date="2018" name="Genome Announc.">
        <title>Draft Genome Sequence of "Candidatus Phycosocius bacilliformis," an Alphaproteobacterial Ectosymbiont of the Hydrocarbon-Producing Green Alga Botryococcus braunii.</title>
        <authorList>
            <person name="Tanabe Y."/>
            <person name="Yamaguchi H."/>
            <person name="Watanabe M.M."/>
        </authorList>
    </citation>
    <scope>NUCLEOTIDE SEQUENCE [LARGE SCALE GENOMIC DNA]</scope>
    <source>
        <strain evidence="2 3">BOTRYCO-2</strain>
    </source>
</reference>
<evidence type="ECO:0000313" key="2">
    <source>
        <dbReference type="EMBL" id="GBF59159.1"/>
    </source>
</evidence>
<accession>A0A2P2EDK7</accession>
<keyword evidence="1" id="KW-0812">Transmembrane</keyword>
<sequence>MTILSTMIIGPVIETQKIGALFYSALLGMNLAGAAVVFVGAHHREDDEPCIFTEAKDLIEAREIILKEANISNTTDSDKDQAAPKPPKTREWNFEDPTLTKRLFNANEVIEFATTAITLAFNWEAVLEGKINTVDRKKLQDEAQRYQKANGSIETYATLSRLAFLAEMALYELDVQTSLDLTDSRSWHWGTMPIYLWCAIHHGLDRYTQADANAHFSVQNKTPFAANNSTEIEGKAAAA</sequence>